<dbReference type="PIRSF" id="PIRSF000303">
    <property type="entry name" value="Glutathion_perox"/>
    <property type="match status" value="1"/>
</dbReference>
<dbReference type="InterPro" id="IPR029759">
    <property type="entry name" value="GPX_AS"/>
</dbReference>
<evidence type="ECO:0000256" key="4">
    <source>
        <dbReference type="PIRSR" id="PIRSR000303-1"/>
    </source>
</evidence>
<comment type="caution">
    <text evidence="7">The sequence shown here is derived from an EMBL/GenBank/DDBJ whole genome shotgun (WGS) entry which is preliminary data.</text>
</comment>
<dbReference type="RefSeq" id="WP_206572552.1">
    <property type="nucleotide sequence ID" value="NZ_JAFKCV010000002.1"/>
</dbReference>
<comment type="similarity">
    <text evidence="1 5">Belongs to the glutathione peroxidase family.</text>
</comment>
<dbReference type="Gene3D" id="3.40.30.10">
    <property type="entry name" value="Glutaredoxin"/>
    <property type="match status" value="1"/>
</dbReference>
<dbReference type="PRINTS" id="PR01011">
    <property type="entry name" value="GLUTPROXDASE"/>
</dbReference>
<evidence type="ECO:0000313" key="8">
    <source>
        <dbReference type="Proteomes" id="UP000664654"/>
    </source>
</evidence>
<protein>
    <recommendedName>
        <fullName evidence="5">Glutathione peroxidase</fullName>
    </recommendedName>
</protein>
<dbReference type="InterPro" id="IPR000889">
    <property type="entry name" value="Glutathione_peroxidase"/>
</dbReference>
<dbReference type="PROSITE" id="PS51352">
    <property type="entry name" value="THIOREDOXIN_2"/>
    <property type="match status" value="1"/>
</dbReference>
<sequence length="163" mass="18502">MTHSVHDFDMLLTNGQKQSLAEFKGKVLLIVNTASQCGFTPQYEGLEKLYQDYREKGFVVLAFPCDQFGHQEPGSDESIQEFCSLNFNLSFPLFRKTLVNGDQAAPLFEHLKTHAPGVLGSKSIKWNFTKFLIDTEGQVIKRYAPTTKPEQLRNDIESLLNKN</sequence>
<accession>A0A939DKQ8</accession>
<dbReference type="CDD" id="cd00340">
    <property type="entry name" value="GSH_Peroxidase"/>
    <property type="match status" value="1"/>
</dbReference>
<dbReference type="Proteomes" id="UP000664654">
    <property type="component" value="Unassembled WGS sequence"/>
</dbReference>
<evidence type="ECO:0000313" key="7">
    <source>
        <dbReference type="EMBL" id="MBN7824437.1"/>
    </source>
</evidence>
<feature type="active site" evidence="4">
    <location>
        <position position="37"/>
    </location>
</feature>
<feature type="domain" description="Thioredoxin" evidence="6">
    <location>
        <begin position="1"/>
        <end position="161"/>
    </location>
</feature>
<dbReference type="GO" id="GO:0034599">
    <property type="term" value="P:cellular response to oxidative stress"/>
    <property type="evidence" value="ECO:0007669"/>
    <property type="project" value="TreeGrafter"/>
</dbReference>
<keyword evidence="3 5" id="KW-0560">Oxidoreductase</keyword>
<dbReference type="AlphaFoldDB" id="A0A939DKQ8"/>
<keyword evidence="2 5" id="KW-0575">Peroxidase</keyword>
<dbReference type="PROSITE" id="PS00460">
    <property type="entry name" value="GLUTATHIONE_PEROXID_1"/>
    <property type="match status" value="1"/>
</dbReference>
<evidence type="ECO:0000259" key="6">
    <source>
        <dbReference type="PROSITE" id="PS51352"/>
    </source>
</evidence>
<dbReference type="PANTHER" id="PTHR11592:SF78">
    <property type="entry name" value="GLUTATHIONE PEROXIDASE"/>
    <property type="match status" value="1"/>
</dbReference>
<dbReference type="FunFam" id="3.40.30.10:FF:000010">
    <property type="entry name" value="Glutathione peroxidase"/>
    <property type="match status" value="1"/>
</dbReference>
<dbReference type="PANTHER" id="PTHR11592">
    <property type="entry name" value="GLUTATHIONE PEROXIDASE"/>
    <property type="match status" value="1"/>
</dbReference>
<gene>
    <name evidence="7" type="ORF">J0A66_04275</name>
</gene>
<evidence type="ECO:0000256" key="5">
    <source>
        <dbReference type="RuleBase" id="RU000499"/>
    </source>
</evidence>
<name>A0A939DKQ8_9ALTE</name>
<evidence type="ECO:0000256" key="3">
    <source>
        <dbReference type="ARBA" id="ARBA00023002"/>
    </source>
</evidence>
<evidence type="ECO:0000256" key="2">
    <source>
        <dbReference type="ARBA" id="ARBA00022559"/>
    </source>
</evidence>
<reference evidence="7" key="1">
    <citation type="submission" date="2021-03" db="EMBL/GenBank/DDBJ databases">
        <title>novel species isolated from a fishpond in China.</title>
        <authorList>
            <person name="Lu H."/>
            <person name="Cai Z."/>
        </authorList>
    </citation>
    <scope>NUCLEOTIDE SEQUENCE</scope>
    <source>
        <strain evidence="7">JCM 30855</strain>
    </source>
</reference>
<proteinExistence type="inferred from homology"/>
<dbReference type="InterPro" id="IPR036249">
    <property type="entry name" value="Thioredoxin-like_sf"/>
</dbReference>
<dbReference type="SUPFAM" id="SSF52833">
    <property type="entry name" value="Thioredoxin-like"/>
    <property type="match status" value="1"/>
</dbReference>
<dbReference type="EMBL" id="JAFKCV010000002">
    <property type="protein sequence ID" value="MBN7824437.1"/>
    <property type="molecule type" value="Genomic_DNA"/>
</dbReference>
<dbReference type="InterPro" id="IPR013766">
    <property type="entry name" value="Thioredoxin_domain"/>
</dbReference>
<dbReference type="Pfam" id="PF00255">
    <property type="entry name" value="GSHPx"/>
    <property type="match status" value="1"/>
</dbReference>
<organism evidence="7 8">
    <name type="scientific">Bowmanella dokdonensis</name>
    <dbReference type="NCBI Taxonomy" id="751969"/>
    <lineage>
        <taxon>Bacteria</taxon>
        <taxon>Pseudomonadati</taxon>
        <taxon>Pseudomonadota</taxon>
        <taxon>Gammaproteobacteria</taxon>
        <taxon>Alteromonadales</taxon>
        <taxon>Alteromonadaceae</taxon>
        <taxon>Bowmanella</taxon>
    </lineage>
</organism>
<keyword evidence="8" id="KW-1185">Reference proteome</keyword>
<evidence type="ECO:0000256" key="1">
    <source>
        <dbReference type="ARBA" id="ARBA00006926"/>
    </source>
</evidence>
<dbReference type="GO" id="GO:0004601">
    <property type="term" value="F:peroxidase activity"/>
    <property type="evidence" value="ECO:0007669"/>
    <property type="project" value="UniProtKB-KW"/>
</dbReference>
<dbReference type="PROSITE" id="PS51355">
    <property type="entry name" value="GLUTATHIONE_PEROXID_3"/>
    <property type="match status" value="1"/>
</dbReference>